<keyword evidence="2" id="KW-1133">Transmembrane helix</keyword>
<keyword evidence="2" id="KW-0812">Transmembrane</keyword>
<evidence type="ECO:0000313" key="5">
    <source>
        <dbReference type="RefSeq" id="XP_022255594.1"/>
    </source>
</evidence>
<evidence type="ECO:0000256" key="2">
    <source>
        <dbReference type="SAM" id="Phobius"/>
    </source>
</evidence>
<dbReference type="RefSeq" id="XP_013787321.1">
    <property type="nucleotide sequence ID" value="XM_013931867.2"/>
</dbReference>
<feature type="compositionally biased region" description="Basic and acidic residues" evidence="1">
    <location>
        <begin position="118"/>
        <end position="134"/>
    </location>
</feature>
<dbReference type="GeneID" id="106471275"/>
<feature type="region of interest" description="Disordered" evidence="1">
    <location>
        <begin position="108"/>
        <end position="134"/>
    </location>
</feature>
<reference evidence="4 5" key="1">
    <citation type="submission" date="2025-05" db="UniProtKB">
        <authorList>
            <consortium name="RefSeq"/>
        </authorList>
    </citation>
    <scope>IDENTIFICATION</scope>
    <source>
        <tissue evidence="4 5">Muscle</tissue>
    </source>
</reference>
<sequence>MEEAKPSEKTNSGLRVFVPVLVGIVFGIIFLCLLVWIVRKIIERKLNQKFKSIKGKERVEMEYEGVSQSFEDLSDYPTIKVSFGSLEEKRENSVLDFSPEEVKTVMKTPDTDSNSYFPEERHNNNNDISKDRKDVQEKHAISNFEETDKEKIYDSNVGTGYKTNNTEVVPVDVHLSRVESNSNLTKYSPLCSSAVEVA</sequence>
<dbReference type="RefSeq" id="XP_022255594.1">
    <property type="nucleotide sequence ID" value="XM_022399886.1"/>
</dbReference>
<name>A0ABM1TI88_LIMPO</name>
<organism evidence="3 5">
    <name type="scientific">Limulus polyphemus</name>
    <name type="common">Atlantic horseshoe crab</name>
    <dbReference type="NCBI Taxonomy" id="6850"/>
    <lineage>
        <taxon>Eukaryota</taxon>
        <taxon>Metazoa</taxon>
        <taxon>Ecdysozoa</taxon>
        <taxon>Arthropoda</taxon>
        <taxon>Chelicerata</taxon>
        <taxon>Merostomata</taxon>
        <taxon>Xiphosura</taxon>
        <taxon>Limulidae</taxon>
        <taxon>Limulus</taxon>
    </lineage>
</organism>
<accession>A0ABM1TI88</accession>
<evidence type="ECO:0000313" key="3">
    <source>
        <dbReference type="Proteomes" id="UP000694941"/>
    </source>
</evidence>
<evidence type="ECO:0000256" key="1">
    <source>
        <dbReference type="SAM" id="MobiDB-lite"/>
    </source>
</evidence>
<protein>
    <submittedName>
        <fullName evidence="4 5">Uncharacterized protein LOC106471275</fullName>
    </submittedName>
</protein>
<feature type="transmembrane region" description="Helical" evidence="2">
    <location>
        <begin position="16"/>
        <end position="38"/>
    </location>
</feature>
<dbReference type="Proteomes" id="UP000694941">
    <property type="component" value="Unplaced"/>
</dbReference>
<proteinExistence type="predicted"/>
<keyword evidence="2" id="KW-0472">Membrane</keyword>
<keyword evidence="3" id="KW-1185">Reference proteome</keyword>
<evidence type="ECO:0000313" key="4">
    <source>
        <dbReference type="RefSeq" id="XP_013787321.1"/>
    </source>
</evidence>
<gene>
    <name evidence="4 5" type="primary">LOC106471275</name>
</gene>